<accession>A0A834I5A6</accession>
<organism evidence="1 2">
    <name type="scientific">Rhynchophorus ferrugineus</name>
    <name type="common">Red palm weevil</name>
    <name type="synonym">Curculio ferrugineus</name>
    <dbReference type="NCBI Taxonomy" id="354439"/>
    <lineage>
        <taxon>Eukaryota</taxon>
        <taxon>Metazoa</taxon>
        <taxon>Ecdysozoa</taxon>
        <taxon>Arthropoda</taxon>
        <taxon>Hexapoda</taxon>
        <taxon>Insecta</taxon>
        <taxon>Pterygota</taxon>
        <taxon>Neoptera</taxon>
        <taxon>Endopterygota</taxon>
        <taxon>Coleoptera</taxon>
        <taxon>Polyphaga</taxon>
        <taxon>Cucujiformia</taxon>
        <taxon>Curculionidae</taxon>
        <taxon>Dryophthorinae</taxon>
        <taxon>Rhynchophorus</taxon>
    </lineage>
</organism>
<reference evidence="1" key="1">
    <citation type="submission" date="2020-08" db="EMBL/GenBank/DDBJ databases">
        <title>Genome sequencing and assembly of the red palm weevil Rhynchophorus ferrugineus.</title>
        <authorList>
            <person name="Dias G.B."/>
            <person name="Bergman C.M."/>
            <person name="Manee M."/>
        </authorList>
    </citation>
    <scope>NUCLEOTIDE SEQUENCE</scope>
    <source>
        <strain evidence="1">AA-2017</strain>
        <tissue evidence="1">Whole larva</tissue>
    </source>
</reference>
<comment type="caution">
    <text evidence="1">The sequence shown here is derived from an EMBL/GenBank/DDBJ whole genome shotgun (WGS) entry which is preliminary data.</text>
</comment>
<evidence type="ECO:0000313" key="1">
    <source>
        <dbReference type="EMBL" id="KAF7272946.1"/>
    </source>
</evidence>
<sequence>MAREYPSRHLFHLPASKERMPQYHRHLPTFSTWRSRCHEHLLVSQMPDLRASIAAFVSTLVQVTLDIIKDATFLYWKKSDAKLDSDK</sequence>
<protein>
    <submittedName>
        <fullName evidence="1">Uncharacterized protein</fullName>
    </submittedName>
</protein>
<dbReference type="AlphaFoldDB" id="A0A834I5A6"/>
<gene>
    <name evidence="1" type="ORF">GWI33_014309</name>
</gene>
<dbReference type="EMBL" id="JAACXV010013642">
    <property type="protein sequence ID" value="KAF7272946.1"/>
    <property type="molecule type" value="Genomic_DNA"/>
</dbReference>
<proteinExistence type="predicted"/>
<name>A0A834I5A6_RHYFE</name>
<dbReference type="Proteomes" id="UP000625711">
    <property type="component" value="Unassembled WGS sequence"/>
</dbReference>
<evidence type="ECO:0000313" key="2">
    <source>
        <dbReference type="Proteomes" id="UP000625711"/>
    </source>
</evidence>
<keyword evidence="2" id="KW-1185">Reference proteome</keyword>